<keyword evidence="5" id="KW-0788">Thiol protease</keyword>
<dbReference type="OrthoDB" id="6116485at2759"/>
<reference evidence="10" key="1">
    <citation type="submission" date="2022-01" db="UniProtKB">
        <authorList>
            <consortium name="EnsemblMetazoa"/>
        </authorList>
    </citation>
    <scope>IDENTIFICATION</scope>
</reference>
<dbReference type="GO" id="GO:1990525">
    <property type="term" value="F:BIR domain binding"/>
    <property type="evidence" value="ECO:0007669"/>
    <property type="project" value="UniProtKB-ARBA"/>
</dbReference>
<dbReference type="GO" id="GO:0006508">
    <property type="term" value="P:proteolysis"/>
    <property type="evidence" value="ECO:0007669"/>
    <property type="project" value="UniProtKB-KW"/>
</dbReference>
<evidence type="ECO:0000256" key="6">
    <source>
        <dbReference type="ARBA" id="ARBA00023145"/>
    </source>
</evidence>
<comment type="similarity">
    <text evidence="1 7">Belongs to the peptidase C14A family.</text>
</comment>
<dbReference type="OMA" id="GSHADIH"/>
<dbReference type="GO" id="GO:0045476">
    <property type="term" value="P:nurse cell apoptotic process"/>
    <property type="evidence" value="ECO:0007669"/>
    <property type="project" value="UniProtKB-ARBA"/>
</dbReference>
<dbReference type="Gene3D" id="3.40.50.1460">
    <property type="match status" value="1"/>
</dbReference>
<keyword evidence="4" id="KW-0378">Hydrolase</keyword>
<dbReference type="InterPro" id="IPR029030">
    <property type="entry name" value="Caspase-like_dom_sf"/>
</dbReference>
<evidence type="ECO:0000256" key="2">
    <source>
        <dbReference type="ARBA" id="ARBA00022670"/>
    </source>
</evidence>
<dbReference type="GO" id="GO:0045751">
    <property type="term" value="P:negative regulation of Toll signaling pathway"/>
    <property type="evidence" value="ECO:0007669"/>
    <property type="project" value="UniProtKB-ARBA"/>
</dbReference>
<evidence type="ECO:0000259" key="9">
    <source>
        <dbReference type="PROSITE" id="PS50208"/>
    </source>
</evidence>
<dbReference type="InterPro" id="IPR001309">
    <property type="entry name" value="Pept_C14_p20"/>
</dbReference>
<feature type="domain" description="Caspase family p10" evidence="8">
    <location>
        <begin position="369"/>
        <end position="464"/>
    </location>
</feature>
<organism evidence="10 11">
    <name type="scientific">Cimex lectularius</name>
    <name type="common">Bed bug</name>
    <name type="synonym">Acanthia lectularia</name>
    <dbReference type="NCBI Taxonomy" id="79782"/>
    <lineage>
        <taxon>Eukaryota</taxon>
        <taxon>Metazoa</taxon>
        <taxon>Ecdysozoa</taxon>
        <taxon>Arthropoda</taxon>
        <taxon>Hexapoda</taxon>
        <taxon>Insecta</taxon>
        <taxon>Pterygota</taxon>
        <taxon>Neoptera</taxon>
        <taxon>Paraneoptera</taxon>
        <taxon>Hemiptera</taxon>
        <taxon>Heteroptera</taxon>
        <taxon>Panheteroptera</taxon>
        <taxon>Cimicomorpha</taxon>
        <taxon>Cimicidae</taxon>
        <taxon>Cimex</taxon>
    </lineage>
</organism>
<sequence>MVAAHLQSILTYFLNTESFTMDKTPFKAINIQKNVCDIRTSFEGSVHGGNYEFEDYHSRTVYSNSYDGDDEVFLETEETTETNVRIKREPRPRRISDVIDSIGDCSPLKDSHFTFPDFSEGTSDYSQNTFTTSRFQSPPVTPGSDVGYYSTGLSTPPSILNYKMMWSRTDTHVSDVQKTDELDGPNRDDTDAKVSGVYPNKVHNHAVSAKMPVRRDSCEYNMNHPHRGSAIIFNNENFKNSTMQPRKGSDIDVSKLNEMLNILGFQVTIHDDLGYNEIQSEIDKLVEQDFSQCDCLLVAVLTHGRINNYLHSKDHLYPVDMIWKPFSSDNCPTLAGKPKIFLIQACKGDQTDPGTQLISYNSTETDSSDSYTIPTMADFLIAYSTVEGYFSWRNPENGTWFIRSLCDVFIKNFETMDLLKMLTIVGRRVAIDFESYNDINPTYSGLKQVPSIFSTLIRDVYFRPKSNLC</sequence>
<evidence type="ECO:0000256" key="1">
    <source>
        <dbReference type="ARBA" id="ARBA00010134"/>
    </source>
</evidence>
<gene>
    <name evidence="10" type="primary">106674222</name>
</gene>
<evidence type="ECO:0000313" key="10">
    <source>
        <dbReference type="EnsemblMetazoa" id="XP_014262318.1"/>
    </source>
</evidence>
<dbReference type="Pfam" id="PF00656">
    <property type="entry name" value="Peptidase_C14"/>
    <property type="match status" value="1"/>
</dbReference>
<dbReference type="GO" id="GO:0016322">
    <property type="term" value="P:neuron remodeling"/>
    <property type="evidence" value="ECO:0007669"/>
    <property type="project" value="UniProtKB-ARBA"/>
</dbReference>
<evidence type="ECO:0000256" key="5">
    <source>
        <dbReference type="ARBA" id="ARBA00022807"/>
    </source>
</evidence>
<feature type="domain" description="Caspase family p20" evidence="9">
    <location>
        <begin position="226"/>
        <end position="350"/>
    </location>
</feature>
<dbReference type="GO" id="GO:0043525">
    <property type="term" value="P:positive regulation of neuron apoptotic process"/>
    <property type="evidence" value="ECO:0007669"/>
    <property type="project" value="TreeGrafter"/>
</dbReference>
<dbReference type="PANTHER" id="PTHR10454:SF232">
    <property type="entry name" value="AT03047P-RELATED"/>
    <property type="match status" value="1"/>
</dbReference>
<dbReference type="InterPro" id="IPR002138">
    <property type="entry name" value="Pept_C14_p10"/>
</dbReference>
<dbReference type="KEGG" id="clec:106674222"/>
<protein>
    <recommendedName>
        <fullName evidence="12">Caspase</fullName>
    </recommendedName>
</protein>
<name>A0A8I6TI28_CIMLE</name>
<dbReference type="PROSITE" id="PS50207">
    <property type="entry name" value="CASPASE_P10"/>
    <property type="match status" value="1"/>
</dbReference>
<dbReference type="CDD" id="cd00032">
    <property type="entry name" value="CASc"/>
    <property type="match status" value="1"/>
</dbReference>
<evidence type="ECO:0000313" key="11">
    <source>
        <dbReference type="Proteomes" id="UP000494040"/>
    </source>
</evidence>
<accession>A0A8I6TI28</accession>
<dbReference type="InterPro" id="IPR002398">
    <property type="entry name" value="Pept_C14"/>
</dbReference>
<evidence type="ECO:0000256" key="3">
    <source>
        <dbReference type="ARBA" id="ARBA00022703"/>
    </source>
</evidence>
<dbReference type="InterPro" id="IPR011600">
    <property type="entry name" value="Pept_C14_caspase"/>
</dbReference>
<evidence type="ECO:0000256" key="7">
    <source>
        <dbReference type="RuleBase" id="RU003971"/>
    </source>
</evidence>
<dbReference type="PANTHER" id="PTHR10454">
    <property type="entry name" value="CASPASE"/>
    <property type="match status" value="1"/>
</dbReference>
<evidence type="ECO:0000256" key="4">
    <source>
        <dbReference type="ARBA" id="ARBA00022801"/>
    </source>
</evidence>
<dbReference type="SUPFAM" id="SSF52129">
    <property type="entry name" value="Caspase-like"/>
    <property type="match status" value="1"/>
</dbReference>
<keyword evidence="11" id="KW-1185">Reference proteome</keyword>
<dbReference type="SMART" id="SM00115">
    <property type="entry name" value="CASc"/>
    <property type="match status" value="1"/>
</dbReference>
<dbReference type="GO" id="GO:0004197">
    <property type="term" value="F:cysteine-type endopeptidase activity"/>
    <property type="evidence" value="ECO:0007669"/>
    <property type="project" value="InterPro"/>
</dbReference>
<proteinExistence type="inferred from homology"/>
<dbReference type="EnsemblMetazoa" id="XM_014406833.2">
    <property type="protein sequence ID" value="XP_014262319.1"/>
    <property type="gene ID" value="LOC106674222"/>
</dbReference>
<evidence type="ECO:0008006" key="12">
    <source>
        <dbReference type="Google" id="ProtNLM"/>
    </source>
</evidence>
<keyword evidence="3" id="KW-0053">Apoptosis</keyword>
<dbReference type="GO" id="GO:0005737">
    <property type="term" value="C:cytoplasm"/>
    <property type="evidence" value="ECO:0007669"/>
    <property type="project" value="TreeGrafter"/>
</dbReference>
<dbReference type="FunFam" id="3.40.50.1460:FF:000001">
    <property type="entry name" value="Caspase-3 preproprotein"/>
    <property type="match status" value="1"/>
</dbReference>
<dbReference type="InterPro" id="IPR015917">
    <property type="entry name" value="Pept_C14A"/>
</dbReference>
<dbReference type="PROSITE" id="PS50208">
    <property type="entry name" value="CASPASE_P20"/>
    <property type="match status" value="1"/>
</dbReference>
<evidence type="ECO:0000259" key="8">
    <source>
        <dbReference type="PROSITE" id="PS50207"/>
    </source>
</evidence>
<dbReference type="AlphaFoldDB" id="A0A8I6TI28"/>
<keyword evidence="2" id="KW-0645">Protease</keyword>
<dbReference type="PRINTS" id="PR00376">
    <property type="entry name" value="IL1BCENZYME"/>
</dbReference>
<dbReference type="EnsemblMetazoa" id="XM_014406832.2">
    <property type="protein sequence ID" value="XP_014262318.1"/>
    <property type="gene ID" value="LOC106674222"/>
</dbReference>
<keyword evidence="6" id="KW-0865">Zymogen</keyword>
<dbReference type="Proteomes" id="UP000494040">
    <property type="component" value="Unassembled WGS sequence"/>
</dbReference>